<name>A0A0S4J3V1_BODSA</name>
<feature type="region of interest" description="Disordered" evidence="1">
    <location>
        <begin position="172"/>
        <end position="225"/>
    </location>
</feature>
<dbReference type="VEuPathDB" id="TriTrypDB:BSAL_83860"/>
<dbReference type="AlphaFoldDB" id="A0A0S4J3V1"/>
<proteinExistence type="predicted"/>
<accession>A0A0S4J3V1</accession>
<feature type="compositionally biased region" description="Polar residues" evidence="1">
    <location>
        <begin position="242"/>
        <end position="252"/>
    </location>
</feature>
<feature type="region of interest" description="Disordered" evidence="1">
    <location>
        <begin position="35"/>
        <end position="79"/>
    </location>
</feature>
<feature type="compositionally biased region" description="Basic and acidic residues" evidence="1">
    <location>
        <begin position="44"/>
        <end position="54"/>
    </location>
</feature>
<evidence type="ECO:0000313" key="3">
    <source>
        <dbReference type="Proteomes" id="UP000051952"/>
    </source>
</evidence>
<feature type="region of interest" description="Disordered" evidence="1">
    <location>
        <begin position="233"/>
        <end position="252"/>
    </location>
</feature>
<keyword evidence="3" id="KW-1185">Reference proteome</keyword>
<evidence type="ECO:0000313" key="2">
    <source>
        <dbReference type="EMBL" id="CUG72165.1"/>
    </source>
</evidence>
<reference evidence="3" key="1">
    <citation type="submission" date="2015-09" db="EMBL/GenBank/DDBJ databases">
        <authorList>
            <consortium name="Pathogen Informatics"/>
        </authorList>
    </citation>
    <scope>NUCLEOTIDE SEQUENCE [LARGE SCALE GENOMIC DNA]</scope>
    <source>
        <strain evidence="3">Lake Konstanz</strain>
    </source>
</reference>
<feature type="non-terminal residue" evidence="2">
    <location>
        <position position="252"/>
    </location>
</feature>
<evidence type="ECO:0000256" key="1">
    <source>
        <dbReference type="SAM" id="MobiDB-lite"/>
    </source>
</evidence>
<dbReference type="Proteomes" id="UP000051952">
    <property type="component" value="Unassembled WGS sequence"/>
</dbReference>
<feature type="compositionally biased region" description="Basic residues" evidence="1">
    <location>
        <begin position="198"/>
        <end position="211"/>
    </location>
</feature>
<sequence>MSAHTARDRLSELPQTEVQTVTSHVMMVNSSSSFVTTGSNALRSDAKQQLDSPRRPRSTTLAASGDNRDAPPMSSRRLQCHDHDDQDAFLGECFPSSRIHPLSEGALVTTSSSMFADDAVGGAMASPQQQHTNVELNCSNGAAGVGVGSASPQSSSTSGVRSVVGRLRHFDEDGEDSNLRGGHHRSHHTSSTAQQQQQRHHHHHHHHHNQHHAAASSGPPLTGVFRTAAHPTAHTIPIPSPHGSSENWGKKK</sequence>
<gene>
    <name evidence="2" type="ORF">BSAL_83860</name>
</gene>
<protein>
    <submittedName>
        <fullName evidence="2">Uncharacterized protein</fullName>
    </submittedName>
</protein>
<dbReference type="EMBL" id="CYKH01000952">
    <property type="protein sequence ID" value="CUG72165.1"/>
    <property type="molecule type" value="Genomic_DNA"/>
</dbReference>
<organism evidence="2 3">
    <name type="scientific">Bodo saltans</name>
    <name type="common">Flagellated protozoan</name>
    <dbReference type="NCBI Taxonomy" id="75058"/>
    <lineage>
        <taxon>Eukaryota</taxon>
        <taxon>Discoba</taxon>
        <taxon>Euglenozoa</taxon>
        <taxon>Kinetoplastea</taxon>
        <taxon>Metakinetoplastina</taxon>
        <taxon>Eubodonida</taxon>
        <taxon>Bodonidae</taxon>
        <taxon>Bodo</taxon>
    </lineage>
</organism>